<dbReference type="EMBL" id="HBUF01221948">
    <property type="protein sequence ID" value="CAG6669767.1"/>
    <property type="molecule type" value="Transcribed_RNA"/>
</dbReference>
<accession>A0A8D8WTG8</accession>
<evidence type="ECO:0000313" key="1">
    <source>
        <dbReference type="EMBL" id="CAG6669769.1"/>
    </source>
</evidence>
<sequence length="100" mass="11474">MDYQCVIVYTVITILPSRSQAEARDKNSSVAAGAQRRCCWAWTYDTGRYWDEDDEDDGCFSWIKRWIKRAVAAYLRALNLSSNNAVSIPGHFTPRHTLRG</sequence>
<reference evidence="1" key="1">
    <citation type="submission" date="2021-05" db="EMBL/GenBank/DDBJ databases">
        <authorList>
            <person name="Alioto T."/>
            <person name="Alioto T."/>
            <person name="Gomez Garrido J."/>
        </authorList>
    </citation>
    <scope>NUCLEOTIDE SEQUENCE</scope>
</reference>
<dbReference type="EMBL" id="HBUF01221950">
    <property type="protein sequence ID" value="CAG6669771.1"/>
    <property type="molecule type" value="Transcribed_RNA"/>
</dbReference>
<dbReference type="EMBL" id="HBUF01221949">
    <property type="protein sequence ID" value="CAG6669769.1"/>
    <property type="molecule type" value="Transcribed_RNA"/>
</dbReference>
<proteinExistence type="predicted"/>
<protein>
    <submittedName>
        <fullName evidence="1">Uncharacterized protein</fullName>
    </submittedName>
</protein>
<dbReference type="AlphaFoldDB" id="A0A8D8WTG8"/>
<name>A0A8D8WTG8_9HEMI</name>
<organism evidence="1">
    <name type="scientific">Cacopsylla melanoneura</name>
    <dbReference type="NCBI Taxonomy" id="428564"/>
    <lineage>
        <taxon>Eukaryota</taxon>
        <taxon>Metazoa</taxon>
        <taxon>Ecdysozoa</taxon>
        <taxon>Arthropoda</taxon>
        <taxon>Hexapoda</taxon>
        <taxon>Insecta</taxon>
        <taxon>Pterygota</taxon>
        <taxon>Neoptera</taxon>
        <taxon>Paraneoptera</taxon>
        <taxon>Hemiptera</taxon>
        <taxon>Sternorrhyncha</taxon>
        <taxon>Psylloidea</taxon>
        <taxon>Psyllidae</taxon>
        <taxon>Psyllinae</taxon>
        <taxon>Cacopsylla</taxon>
    </lineage>
</organism>